<dbReference type="RefSeq" id="WP_138622200.1">
    <property type="nucleotide sequence ID" value="NZ_SZVP01000005.1"/>
</dbReference>
<keyword evidence="2" id="KW-1185">Reference proteome</keyword>
<comment type="caution">
    <text evidence="1">The sequence shown here is derived from an EMBL/GenBank/DDBJ whole genome shotgun (WGS) entry which is preliminary data.</text>
</comment>
<dbReference type="OrthoDB" id="9178514at2"/>
<evidence type="ECO:0000313" key="2">
    <source>
        <dbReference type="Proteomes" id="UP000307702"/>
    </source>
</evidence>
<organism evidence="1 2">
    <name type="scientific">Colwellia ponticola</name>
    <dbReference type="NCBI Taxonomy" id="2304625"/>
    <lineage>
        <taxon>Bacteria</taxon>
        <taxon>Pseudomonadati</taxon>
        <taxon>Pseudomonadota</taxon>
        <taxon>Gammaproteobacteria</taxon>
        <taxon>Alteromonadales</taxon>
        <taxon>Colwelliaceae</taxon>
        <taxon>Colwellia</taxon>
    </lineage>
</organism>
<sequence>MAPCMSLINVKTELINALKNECFFKVVIELYLDERKTEKYLIEALHQLNSESLLNINELFKAIGSNNQHDFWIIFDVYRALLPNLEASVLDVMECILLLKDKGGENLGIGNLITGFTKFCEKDSERCKEAFTFSLHEKEKFIEFMSASLISGSLSDVEWSFEQLKTLIIMDSADVRKQAYFAISRIQFNLNIKAKTVISLLEKKANEETDDLAISSLFHALINLGEKDDTLWIRIAKSLDLILKEPKSEVLYAVSNVAGFDQKYVPNSIKLKFISCLKNVTSKHVAALSNIGRLLRNLLNRNEYVSIEDLLECLINKGICVTEFGYFNSELFKGNKSYLNHLITKWFLSGSSNLCCAVHDLLNDVSIKDIEIKVDVEQINKLNETPIFLARKAVGWLFTRPIIAASFILSIIDTVSTEKREELNQLLFEPLLISYSGELRRYLERIESNSSLAIKNSVQHVVKQLDDYFNGMEGVWGINEILCSQQNREQYWEHSQQLMEEAYEAAQPSALSDLFTQQTILYGNSSAVYIHDGSNQLKRSEMKMTKHSYSTELPRLNTLDPESLDYMLRFFRMEAFKHEVNS</sequence>
<dbReference type="AlphaFoldDB" id="A0A8H2JMC1"/>
<reference evidence="1 2" key="1">
    <citation type="submission" date="2019-05" db="EMBL/GenBank/DDBJ databases">
        <title>Colwellia ponticola sp. nov., isolated from seawater.</title>
        <authorList>
            <person name="Yoon J.-H."/>
        </authorList>
    </citation>
    <scope>NUCLEOTIDE SEQUENCE [LARGE SCALE GENOMIC DNA]</scope>
    <source>
        <strain evidence="1 2">OISW-25</strain>
    </source>
</reference>
<protein>
    <submittedName>
        <fullName evidence="1">Uncharacterized protein</fullName>
    </submittedName>
</protein>
<evidence type="ECO:0000313" key="1">
    <source>
        <dbReference type="EMBL" id="TMM45757.1"/>
    </source>
</evidence>
<proteinExistence type="predicted"/>
<dbReference type="Proteomes" id="UP000307702">
    <property type="component" value="Unassembled WGS sequence"/>
</dbReference>
<dbReference type="EMBL" id="SZVP01000005">
    <property type="protein sequence ID" value="TMM45757.1"/>
    <property type="molecule type" value="Genomic_DNA"/>
</dbReference>
<name>A0A8H2JMC1_9GAMM</name>
<accession>A0A8H2JMC1</accession>
<gene>
    <name evidence="1" type="ORF">FCS21_08020</name>
</gene>